<comment type="caution">
    <text evidence="2">The sequence shown here is derived from an EMBL/GenBank/DDBJ whole genome shotgun (WGS) entry which is preliminary data.</text>
</comment>
<dbReference type="InterPro" id="IPR027946">
    <property type="entry name" value="Ogl_dom"/>
</dbReference>
<dbReference type="InParanoid" id="A0A146GCH7"/>
<protein>
    <submittedName>
        <fullName evidence="2">Oligogalacturonate lyase</fullName>
    </submittedName>
</protein>
<dbReference type="Gene3D" id="2.130.10.10">
    <property type="entry name" value="YVTN repeat-like/Quinoprotein amine dehydrogenase"/>
    <property type="match status" value="1"/>
</dbReference>
<sequence length="395" mass="44334">MNSSSPRRAGSLSRRLLQASLSIALLGISQYNSQAGLVKRVVEGPQNAYFVYPHSNGFLPDGRTYVAARPERDGLTFLAFDPATGTQKELGWFPHVDLYYSLSEDWKRMAFTADNTLYLWEIESGQPPKVVYQDTPEEAGKWWHTVSDISPKGDAIVSMRKRRKGADPGDDSIKCQMLRHDLTSGKTEVLMETDWWLNHVHFSPYDPSWICFSHEGDADKVADRIWAWNAQDAPKGKVLFTQTGQDGKPLQVGHERAAFHSPSMVFIAYGTSEGSPRGLYEVGFDGKSRLVSQGDRDMHCNISRDGRWAVVDTSGPHDAPGKGWENSNSVSDVMAVNMQTGKREMLYRTSILKHPWHPHPNISPDGRWIVLNDAKTHRTVALEIDPEALGEFLKH</sequence>
<dbReference type="GO" id="GO:0047487">
    <property type="term" value="F:oligogalacturonide lyase activity"/>
    <property type="evidence" value="ECO:0007669"/>
    <property type="project" value="InterPro"/>
</dbReference>
<proteinExistence type="predicted"/>
<dbReference type="GO" id="GO:0045490">
    <property type="term" value="P:pectin catabolic process"/>
    <property type="evidence" value="ECO:0007669"/>
    <property type="project" value="InterPro"/>
</dbReference>
<keyword evidence="2" id="KW-0456">Lyase</keyword>
<dbReference type="InterPro" id="IPR015943">
    <property type="entry name" value="WD40/YVTN_repeat-like_dom_sf"/>
</dbReference>
<dbReference type="EMBL" id="BDCO01000002">
    <property type="protein sequence ID" value="GAT34397.1"/>
    <property type="molecule type" value="Genomic_DNA"/>
</dbReference>
<evidence type="ECO:0000313" key="3">
    <source>
        <dbReference type="Proteomes" id="UP000076023"/>
    </source>
</evidence>
<accession>A0A146GCH7</accession>
<dbReference type="STRING" id="690879.TSACC_22822"/>
<dbReference type="RefSeq" id="WP_075080030.1">
    <property type="nucleotide sequence ID" value="NZ_BDCO01000002.1"/>
</dbReference>
<keyword evidence="3" id="KW-1185">Reference proteome</keyword>
<dbReference type="SUPFAM" id="SSF82171">
    <property type="entry name" value="DPP6 N-terminal domain-like"/>
    <property type="match status" value="1"/>
</dbReference>
<organism evidence="2 3">
    <name type="scientific">Terrimicrobium sacchariphilum</name>
    <dbReference type="NCBI Taxonomy" id="690879"/>
    <lineage>
        <taxon>Bacteria</taxon>
        <taxon>Pseudomonadati</taxon>
        <taxon>Verrucomicrobiota</taxon>
        <taxon>Terrimicrobiia</taxon>
        <taxon>Terrimicrobiales</taxon>
        <taxon>Terrimicrobiaceae</taxon>
        <taxon>Terrimicrobium</taxon>
    </lineage>
</organism>
<reference evidence="3" key="1">
    <citation type="journal article" date="2017" name="Genome Announc.">
        <title>Draft Genome Sequence of Terrimicrobium sacchariphilum NM-5T, a Facultative Anaerobic Soil Bacterium of the Class Spartobacteria.</title>
        <authorList>
            <person name="Qiu Y.L."/>
            <person name="Tourlousse D.M."/>
            <person name="Matsuura N."/>
            <person name="Ohashi A."/>
            <person name="Sekiguchi Y."/>
        </authorList>
    </citation>
    <scope>NUCLEOTIDE SEQUENCE [LARGE SCALE GENOMIC DNA]</scope>
    <source>
        <strain evidence="3">NM-5</strain>
    </source>
</reference>
<evidence type="ECO:0000313" key="2">
    <source>
        <dbReference type="EMBL" id="GAT34397.1"/>
    </source>
</evidence>
<dbReference type="Proteomes" id="UP000076023">
    <property type="component" value="Unassembled WGS sequence"/>
</dbReference>
<name>A0A146GCH7_TERSA</name>
<dbReference type="OrthoDB" id="8432779at2"/>
<dbReference type="Pfam" id="PF14583">
    <property type="entry name" value="Pectate_lyase22"/>
    <property type="match status" value="1"/>
</dbReference>
<gene>
    <name evidence="2" type="ORF">TSACC_22822</name>
</gene>
<dbReference type="AlphaFoldDB" id="A0A146GCH7"/>
<feature type="domain" description="Oligogalacturonate lyase" evidence="1">
    <location>
        <begin position="175"/>
        <end position="372"/>
    </location>
</feature>
<evidence type="ECO:0000259" key="1">
    <source>
        <dbReference type="Pfam" id="PF14583"/>
    </source>
</evidence>